<dbReference type="EMBL" id="JACEFO010001035">
    <property type="protein sequence ID" value="KAF8749592.1"/>
    <property type="molecule type" value="Genomic_DNA"/>
</dbReference>
<proteinExistence type="predicted"/>
<sequence>MMVKRSIVTTRMQWMAKRLIVMAWKKEMTKRSIVLRKKIKLSVRRVINTDEEEKDEVECETSGQYVNTDEEKEEDEVESETSDQYANTDEEEVDSQDISCDDEDEVEGPHEWNSDDDDILDINKCKWEEEWTIGTMNILGLNPYKDVAFLSQGGADAKAGSCAIGF</sequence>
<protein>
    <submittedName>
        <fullName evidence="2">Uncharacterized protein</fullName>
    </submittedName>
</protein>
<evidence type="ECO:0000313" key="2">
    <source>
        <dbReference type="EMBL" id="KAF8749592.1"/>
    </source>
</evidence>
<comment type="caution">
    <text evidence="2">The sequence shown here is derived from an EMBL/GenBank/DDBJ whole genome shotgun (WGS) entry which is preliminary data.</text>
</comment>
<dbReference type="Proteomes" id="UP000636709">
    <property type="component" value="Unassembled WGS sequence"/>
</dbReference>
<evidence type="ECO:0000256" key="1">
    <source>
        <dbReference type="SAM" id="MobiDB-lite"/>
    </source>
</evidence>
<accession>A0A835FER5</accession>
<reference evidence="2" key="1">
    <citation type="submission" date="2020-07" db="EMBL/GenBank/DDBJ databases">
        <title>Genome sequence and genetic diversity analysis of an under-domesticated orphan crop, white fonio (Digitaria exilis).</title>
        <authorList>
            <person name="Bennetzen J.L."/>
            <person name="Chen S."/>
            <person name="Ma X."/>
            <person name="Wang X."/>
            <person name="Yssel A.E.J."/>
            <person name="Chaluvadi S.R."/>
            <person name="Johnson M."/>
            <person name="Gangashetty P."/>
            <person name="Hamidou F."/>
            <person name="Sanogo M.D."/>
            <person name="Zwaenepoel A."/>
            <person name="Wallace J."/>
            <person name="Van De Peer Y."/>
            <person name="Van Deynze A."/>
        </authorList>
    </citation>
    <scope>NUCLEOTIDE SEQUENCE</scope>
    <source>
        <tissue evidence="2">Leaves</tissue>
    </source>
</reference>
<feature type="compositionally biased region" description="Acidic residues" evidence="1">
    <location>
        <begin position="88"/>
        <end position="106"/>
    </location>
</feature>
<feature type="compositionally biased region" description="Acidic residues" evidence="1">
    <location>
        <begin position="50"/>
        <end position="59"/>
    </location>
</feature>
<name>A0A835FER5_9POAL</name>
<organism evidence="2 3">
    <name type="scientific">Digitaria exilis</name>
    <dbReference type="NCBI Taxonomy" id="1010633"/>
    <lineage>
        <taxon>Eukaryota</taxon>
        <taxon>Viridiplantae</taxon>
        <taxon>Streptophyta</taxon>
        <taxon>Embryophyta</taxon>
        <taxon>Tracheophyta</taxon>
        <taxon>Spermatophyta</taxon>
        <taxon>Magnoliopsida</taxon>
        <taxon>Liliopsida</taxon>
        <taxon>Poales</taxon>
        <taxon>Poaceae</taxon>
        <taxon>PACMAD clade</taxon>
        <taxon>Panicoideae</taxon>
        <taxon>Panicodae</taxon>
        <taxon>Paniceae</taxon>
        <taxon>Anthephorinae</taxon>
        <taxon>Digitaria</taxon>
    </lineage>
</organism>
<evidence type="ECO:0000313" key="3">
    <source>
        <dbReference type="Proteomes" id="UP000636709"/>
    </source>
</evidence>
<keyword evidence="3" id="KW-1185">Reference proteome</keyword>
<feature type="region of interest" description="Disordered" evidence="1">
    <location>
        <begin position="50"/>
        <end position="117"/>
    </location>
</feature>
<gene>
    <name evidence="2" type="ORF">HU200_012609</name>
</gene>
<dbReference type="AlphaFoldDB" id="A0A835FER5"/>
<feature type="compositionally biased region" description="Acidic residues" evidence="1">
    <location>
        <begin position="68"/>
        <end position="81"/>
    </location>
</feature>